<sequence length="152" mass="17305">MQKSFQSTTSIHTPSELQSYQTLIRHLPLNRTFHPLTTCMFSPSWNYQYQSTAASHRSHPLDGCPESLPVLRNYSLRMNAFGFWSVERSCISFSCASLHYLSADNLGNCQRAPAFLEISPPVGTWSTNLPCFHSEFLSVCMSIPQYSRFDLL</sequence>
<evidence type="ECO:0000313" key="1">
    <source>
        <dbReference type="EMBL" id="KDQ52901.1"/>
    </source>
</evidence>
<feature type="non-terminal residue" evidence="1">
    <location>
        <position position="152"/>
    </location>
</feature>
<organism evidence="1 2">
    <name type="scientific">Jaapia argillacea MUCL 33604</name>
    <dbReference type="NCBI Taxonomy" id="933084"/>
    <lineage>
        <taxon>Eukaryota</taxon>
        <taxon>Fungi</taxon>
        <taxon>Dikarya</taxon>
        <taxon>Basidiomycota</taxon>
        <taxon>Agaricomycotina</taxon>
        <taxon>Agaricomycetes</taxon>
        <taxon>Agaricomycetidae</taxon>
        <taxon>Jaapiales</taxon>
        <taxon>Jaapiaceae</taxon>
        <taxon>Jaapia</taxon>
    </lineage>
</organism>
<proteinExistence type="predicted"/>
<accession>A0A067PRG1</accession>
<protein>
    <submittedName>
        <fullName evidence="1">Uncharacterized protein</fullName>
    </submittedName>
</protein>
<reference evidence="2" key="1">
    <citation type="journal article" date="2014" name="Proc. Natl. Acad. Sci. U.S.A.">
        <title>Extensive sampling of basidiomycete genomes demonstrates inadequacy of the white-rot/brown-rot paradigm for wood decay fungi.</title>
        <authorList>
            <person name="Riley R."/>
            <person name="Salamov A.A."/>
            <person name="Brown D.W."/>
            <person name="Nagy L.G."/>
            <person name="Floudas D."/>
            <person name="Held B.W."/>
            <person name="Levasseur A."/>
            <person name="Lombard V."/>
            <person name="Morin E."/>
            <person name="Otillar R."/>
            <person name="Lindquist E.A."/>
            <person name="Sun H."/>
            <person name="LaButti K.M."/>
            <person name="Schmutz J."/>
            <person name="Jabbour D."/>
            <person name="Luo H."/>
            <person name="Baker S.E."/>
            <person name="Pisabarro A.G."/>
            <person name="Walton J.D."/>
            <person name="Blanchette R.A."/>
            <person name="Henrissat B."/>
            <person name="Martin F."/>
            <person name="Cullen D."/>
            <person name="Hibbett D.S."/>
            <person name="Grigoriev I.V."/>
        </authorList>
    </citation>
    <scope>NUCLEOTIDE SEQUENCE [LARGE SCALE GENOMIC DNA]</scope>
    <source>
        <strain evidence="2">MUCL 33604</strain>
    </source>
</reference>
<dbReference type="InParanoid" id="A0A067PRG1"/>
<dbReference type="HOGENOM" id="CLU_1726644_0_0_1"/>
<name>A0A067PRG1_9AGAM</name>
<dbReference type="EMBL" id="KL197737">
    <property type="protein sequence ID" value="KDQ52901.1"/>
    <property type="molecule type" value="Genomic_DNA"/>
</dbReference>
<dbReference type="AlphaFoldDB" id="A0A067PRG1"/>
<gene>
    <name evidence="1" type="ORF">JAAARDRAFT_39848</name>
</gene>
<dbReference type="Proteomes" id="UP000027265">
    <property type="component" value="Unassembled WGS sequence"/>
</dbReference>
<evidence type="ECO:0000313" key="2">
    <source>
        <dbReference type="Proteomes" id="UP000027265"/>
    </source>
</evidence>
<keyword evidence="2" id="KW-1185">Reference proteome</keyword>